<keyword evidence="3" id="KW-1185">Reference proteome</keyword>
<dbReference type="Proteomes" id="UP001057877">
    <property type="component" value="Chromosome"/>
</dbReference>
<dbReference type="SUPFAM" id="SSF53448">
    <property type="entry name" value="Nucleotide-diphospho-sugar transferases"/>
    <property type="match status" value="1"/>
</dbReference>
<reference evidence="2" key="1">
    <citation type="submission" date="2022-01" db="EMBL/GenBank/DDBJ databases">
        <title>Paenibacillus spongiae sp. nov., isolated from marine sponge.</title>
        <authorList>
            <person name="Li Z."/>
            <person name="Zhang M."/>
        </authorList>
    </citation>
    <scope>NUCLEOTIDE SEQUENCE</scope>
    <source>
        <strain evidence="2">PHS-Z3</strain>
    </source>
</reference>
<dbReference type="Pfam" id="PF00535">
    <property type="entry name" value="Glycos_transf_2"/>
    <property type="match status" value="1"/>
</dbReference>
<dbReference type="Gene3D" id="3.90.550.10">
    <property type="entry name" value="Spore Coat Polysaccharide Biosynthesis Protein SpsA, Chain A"/>
    <property type="match status" value="1"/>
</dbReference>
<evidence type="ECO:0000259" key="1">
    <source>
        <dbReference type="Pfam" id="PF00535"/>
    </source>
</evidence>
<accession>A0ABY5S4X0</accession>
<organism evidence="2 3">
    <name type="scientific">Paenibacillus spongiae</name>
    <dbReference type="NCBI Taxonomy" id="2909671"/>
    <lineage>
        <taxon>Bacteria</taxon>
        <taxon>Bacillati</taxon>
        <taxon>Bacillota</taxon>
        <taxon>Bacilli</taxon>
        <taxon>Bacillales</taxon>
        <taxon>Paenibacillaceae</taxon>
        <taxon>Paenibacillus</taxon>
    </lineage>
</organism>
<dbReference type="EMBL" id="CP091430">
    <property type="protein sequence ID" value="UVI28640.1"/>
    <property type="molecule type" value="Genomic_DNA"/>
</dbReference>
<proteinExistence type="predicted"/>
<evidence type="ECO:0000313" key="2">
    <source>
        <dbReference type="EMBL" id="UVI28640.1"/>
    </source>
</evidence>
<evidence type="ECO:0000313" key="3">
    <source>
        <dbReference type="Proteomes" id="UP001057877"/>
    </source>
</evidence>
<dbReference type="CDD" id="cd00761">
    <property type="entry name" value="Glyco_tranf_GTA_type"/>
    <property type="match status" value="1"/>
</dbReference>
<protein>
    <submittedName>
        <fullName evidence="2">Glycosyltransferase family 2 protein</fullName>
    </submittedName>
</protein>
<dbReference type="InterPro" id="IPR029044">
    <property type="entry name" value="Nucleotide-diphossugar_trans"/>
</dbReference>
<name>A0ABY5S4X0_9BACL</name>
<dbReference type="InterPro" id="IPR001173">
    <property type="entry name" value="Glyco_trans_2-like"/>
</dbReference>
<dbReference type="RefSeq" id="WP_258384728.1">
    <property type="nucleotide sequence ID" value="NZ_CP091430.1"/>
</dbReference>
<feature type="domain" description="Glycosyltransferase 2-like" evidence="1">
    <location>
        <begin position="12"/>
        <end position="131"/>
    </location>
</feature>
<sequence length="229" mass="27528">MISVICCTIRDNMMENVFRNYDTQKMKKKELIIILNEDKMDRAKWIRRSSRSKNVSVYRLSKKTTLGECLNFAIHKAKYDIVAKIDDDDYYAPRYLSQQVKALKNKKADVVCKRTVYMYFEQEKKLAIHLDGDGENKFLYQAEGAKGSTFVFRKKIRRKIKFSPLNMDEDMIFLRECTKHHYKIYATDKKNYVCFRRSERLHTWSVPNQSLLEESKIIRRTKHYKRYVQ</sequence>
<gene>
    <name evidence="2" type="ORF">L1F29_24795</name>
</gene>